<dbReference type="PANTHER" id="PTHR42912">
    <property type="entry name" value="METHYLTRANSFERASE"/>
    <property type="match status" value="1"/>
</dbReference>
<dbReference type="SUPFAM" id="SSF53335">
    <property type="entry name" value="S-adenosyl-L-methionine-dependent methyltransferases"/>
    <property type="match status" value="1"/>
</dbReference>
<dbReference type="STRING" id="1480615.AWJ14_04650"/>
<reference evidence="2 3" key="1">
    <citation type="submission" date="2015-12" db="EMBL/GenBank/DDBJ databases">
        <authorList>
            <person name="Shamseldin A."/>
            <person name="Moawad H."/>
            <person name="Abd El-Rahim W.M."/>
            <person name="Sadowsky M.J."/>
        </authorList>
    </citation>
    <scope>NUCLEOTIDE SEQUENCE [LARGE SCALE GENOMIC DNA]</scope>
    <source>
        <strain evidence="2 3">JC234</strain>
    </source>
</reference>
<dbReference type="Pfam" id="PF08241">
    <property type="entry name" value="Methyltransf_11"/>
    <property type="match status" value="1"/>
</dbReference>
<accession>A0A1C1YZM4</accession>
<dbReference type="AlphaFoldDB" id="A0A1C1YZM4"/>
<feature type="domain" description="Methyltransferase type 11" evidence="1">
    <location>
        <begin position="70"/>
        <end position="162"/>
    </location>
</feature>
<keyword evidence="2" id="KW-0489">Methyltransferase</keyword>
<evidence type="ECO:0000313" key="2">
    <source>
        <dbReference type="EMBL" id="OCW59004.1"/>
    </source>
</evidence>
<evidence type="ECO:0000313" key="3">
    <source>
        <dbReference type="Proteomes" id="UP000094795"/>
    </source>
</evidence>
<dbReference type="InterPro" id="IPR029063">
    <property type="entry name" value="SAM-dependent_MTases_sf"/>
</dbReference>
<dbReference type="Proteomes" id="UP000094795">
    <property type="component" value="Unassembled WGS sequence"/>
</dbReference>
<dbReference type="CDD" id="cd02440">
    <property type="entry name" value="AdoMet_MTases"/>
    <property type="match status" value="1"/>
</dbReference>
<evidence type="ECO:0000259" key="1">
    <source>
        <dbReference type="Pfam" id="PF08241"/>
    </source>
</evidence>
<dbReference type="EMBL" id="LQZT01000002">
    <property type="protein sequence ID" value="OCW59004.1"/>
    <property type="molecule type" value="Genomic_DNA"/>
</dbReference>
<dbReference type="InterPro" id="IPR050508">
    <property type="entry name" value="Methyltransf_Superfamily"/>
</dbReference>
<keyword evidence="2" id="KW-0808">Transferase</keyword>
<keyword evidence="3" id="KW-1185">Reference proteome</keyword>
<organism evidence="2 3">
    <name type="scientific">Hoeflea olei</name>
    <dbReference type="NCBI Taxonomy" id="1480615"/>
    <lineage>
        <taxon>Bacteria</taxon>
        <taxon>Pseudomonadati</taxon>
        <taxon>Pseudomonadota</taxon>
        <taxon>Alphaproteobacteria</taxon>
        <taxon>Hyphomicrobiales</taxon>
        <taxon>Rhizobiaceae</taxon>
        <taxon>Hoeflea</taxon>
    </lineage>
</organism>
<dbReference type="Gene3D" id="3.40.50.150">
    <property type="entry name" value="Vaccinia Virus protein VP39"/>
    <property type="match status" value="1"/>
</dbReference>
<gene>
    <name evidence="2" type="ORF">AWJ14_04650</name>
</gene>
<proteinExistence type="predicted"/>
<dbReference type="OrthoDB" id="9807911at2"/>
<dbReference type="PANTHER" id="PTHR42912:SF93">
    <property type="entry name" value="N6-ADENOSINE-METHYLTRANSFERASE TMT1A"/>
    <property type="match status" value="1"/>
</dbReference>
<dbReference type="InterPro" id="IPR013216">
    <property type="entry name" value="Methyltransf_11"/>
</dbReference>
<comment type="caution">
    <text evidence="2">The sequence shown here is derived from an EMBL/GenBank/DDBJ whole genome shotgun (WGS) entry which is preliminary data.</text>
</comment>
<dbReference type="RefSeq" id="WP_066175030.1">
    <property type="nucleotide sequence ID" value="NZ_LQZT01000002.1"/>
</dbReference>
<dbReference type="GO" id="GO:0008757">
    <property type="term" value="F:S-adenosylmethionine-dependent methyltransferase activity"/>
    <property type="evidence" value="ECO:0007669"/>
    <property type="project" value="InterPro"/>
</dbReference>
<sequence length="218" mass="22965">MSDPRSAPPARASDALGQVYAASGADELNAAYAGWAAGYDRDTLASGYCLPFQALAWVSRHVAPDAGPVLDAGCGTGLSGPYLQALGYGWIEGLDFSQAMLDIAAGRGAYRELKRATLGETLPWPDGHFAAFLCTGVFTEGHAPASGLVELARITRPGGIGVFTIRDTIFDSAGFAGVIDELSARGVWRKVETSPPFRAFALDEPDVLVTAHVFRMRG</sequence>
<name>A0A1C1YZM4_9HYPH</name>
<protein>
    <submittedName>
        <fullName evidence="2">SAM-dependent methyltransferase</fullName>
    </submittedName>
</protein>
<dbReference type="GO" id="GO:0032259">
    <property type="term" value="P:methylation"/>
    <property type="evidence" value="ECO:0007669"/>
    <property type="project" value="UniProtKB-KW"/>
</dbReference>